<name>A0A7I4EDY7_PHYPA</name>
<accession>A0A7I4EDY7</accession>
<reference evidence="1 2" key="2">
    <citation type="journal article" date="2018" name="Plant J.">
        <title>The Physcomitrella patens chromosome-scale assembly reveals moss genome structure and evolution.</title>
        <authorList>
            <person name="Lang D."/>
            <person name="Ullrich K.K."/>
            <person name="Murat F."/>
            <person name="Fuchs J."/>
            <person name="Jenkins J."/>
            <person name="Haas F.B."/>
            <person name="Piednoel M."/>
            <person name="Gundlach H."/>
            <person name="Van Bel M."/>
            <person name="Meyberg R."/>
            <person name="Vives C."/>
            <person name="Morata J."/>
            <person name="Symeonidi A."/>
            <person name="Hiss M."/>
            <person name="Muchero W."/>
            <person name="Kamisugi Y."/>
            <person name="Saleh O."/>
            <person name="Blanc G."/>
            <person name="Decker E.L."/>
            <person name="van Gessel N."/>
            <person name="Grimwood J."/>
            <person name="Hayes R.D."/>
            <person name="Graham S.W."/>
            <person name="Gunter L.E."/>
            <person name="McDaniel S.F."/>
            <person name="Hoernstein S.N.W."/>
            <person name="Larsson A."/>
            <person name="Li F.W."/>
            <person name="Perroud P.F."/>
            <person name="Phillips J."/>
            <person name="Ranjan P."/>
            <person name="Rokshar D.S."/>
            <person name="Rothfels C.J."/>
            <person name="Schneider L."/>
            <person name="Shu S."/>
            <person name="Stevenson D.W."/>
            <person name="Thummler F."/>
            <person name="Tillich M."/>
            <person name="Villarreal Aguilar J.C."/>
            <person name="Widiez T."/>
            <person name="Wong G.K."/>
            <person name="Wymore A."/>
            <person name="Zhang Y."/>
            <person name="Zimmer A.D."/>
            <person name="Quatrano R.S."/>
            <person name="Mayer K.F.X."/>
            <person name="Goodstein D."/>
            <person name="Casacuberta J.M."/>
            <person name="Vandepoele K."/>
            <person name="Reski R."/>
            <person name="Cuming A.C."/>
            <person name="Tuskan G.A."/>
            <person name="Maumus F."/>
            <person name="Salse J."/>
            <person name="Schmutz J."/>
            <person name="Rensing S.A."/>
        </authorList>
    </citation>
    <scope>NUCLEOTIDE SEQUENCE [LARGE SCALE GENOMIC DNA]</scope>
    <source>
        <strain evidence="1 2">cv. Gransden 2004</strain>
    </source>
</reference>
<reference evidence="1" key="3">
    <citation type="submission" date="2020-12" db="UniProtKB">
        <authorList>
            <consortium name="EnsemblPlants"/>
        </authorList>
    </citation>
    <scope>IDENTIFICATION</scope>
</reference>
<dbReference type="EMBL" id="ABEU02000008">
    <property type="status" value="NOT_ANNOTATED_CDS"/>
    <property type="molecule type" value="Genomic_DNA"/>
</dbReference>
<keyword evidence="2" id="KW-1185">Reference proteome</keyword>
<dbReference type="GeneID" id="112285395"/>
<dbReference type="EnsemblPlants" id="Pp3c8_24080V3.2">
    <property type="protein sequence ID" value="Pp3c8_24080V3.2"/>
    <property type="gene ID" value="Pp3c8_24080"/>
</dbReference>
<organism evidence="1 2">
    <name type="scientific">Physcomitrium patens</name>
    <name type="common">Spreading-leaved earth moss</name>
    <name type="synonym">Physcomitrella patens</name>
    <dbReference type="NCBI Taxonomy" id="3218"/>
    <lineage>
        <taxon>Eukaryota</taxon>
        <taxon>Viridiplantae</taxon>
        <taxon>Streptophyta</taxon>
        <taxon>Embryophyta</taxon>
        <taxon>Bryophyta</taxon>
        <taxon>Bryophytina</taxon>
        <taxon>Bryopsida</taxon>
        <taxon>Funariidae</taxon>
        <taxon>Funariales</taxon>
        <taxon>Funariaceae</taxon>
        <taxon>Physcomitrium</taxon>
    </lineage>
</organism>
<gene>
    <name evidence="1" type="primary">LOC112285395</name>
</gene>
<evidence type="ECO:0000313" key="2">
    <source>
        <dbReference type="Proteomes" id="UP000006727"/>
    </source>
</evidence>
<sequence length="168" mass="18468">MGAMSRESKTDIITTILVAIENVDLETWLMMTQGFPVDAVVTRPAGNLREFSEIGGEAFALPFDATSIITVGSRYETQSPVVEHLHPQLTIQDGTTEDAQMARRLLRCLDGFIDKDAMTPYVSTACQPTRNLCDNGAALSASRTSFMAVVGILQFKSWVCKFLATVWE</sequence>
<dbReference type="Proteomes" id="UP000006727">
    <property type="component" value="Chromosome 8"/>
</dbReference>
<dbReference type="InParanoid" id="A0A7I4EDY7"/>
<proteinExistence type="predicted"/>
<reference evidence="1 2" key="1">
    <citation type="journal article" date="2008" name="Science">
        <title>The Physcomitrella genome reveals evolutionary insights into the conquest of land by plants.</title>
        <authorList>
            <person name="Rensing S."/>
            <person name="Lang D."/>
            <person name="Zimmer A."/>
            <person name="Terry A."/>
            <person name="Salamov A."/>
            <person name="Shapiro H."/>
            <person name="Nishiyama T."/>
            <person name="Perroud P.-F."/>
            <person name="Lindquist E."/>
            <person name="Kamisugi Y."/>
            <person name="Tanahashi T."/>
            <person name="Sakakibara K."/>
            <person name="Fujita T."/>
            <person name="Oishi K."/>
            <person name="Shin-I T."/>
            <person name="Kuroki Y."/>
            <person name="Toyoda A."/>
            <person name="Suzuki Y."/>
            <person name="Hashimoto A."/>
            <person name="Yamaguchi K."/>
            <person name="Sugano A."/>
            <person name="Kohara Y."/>
            <person name="Fujiyama A."/>
            <person name="Anterola A."/>
            <person name="Aoki S."/>
            <person name="Ashton N."/>
            <person name="Barbazuk W.B."/>
            <person name="Barker E."/>
            <person name="Bennetzen J."/>
            <person name="Bezanilla M."/>
            <person name="Blankenship R."/>
            <person name="Cho S.H."/>
            <person name="Dutcher S."/>
            <person name="Estelle M."/>
            <person name="Fawcett J.A."/>
            <person name="Gundlach H."/>
            <person name="Hanada K."/>
            <person name="Heyl A."/>
            <person name="Hicks K.A."/>
            <person name="Hugh J."/>
            <person name="Lohr M."/>
            <person name="Mayer K."/>
            <person name="Melkozernov A."/>
            <person name="Murata T."/>
            <person name="Nelson D."/>
            <person name="Pils B."/>
            <person name="Prigge M."/>
            <person name="Reiss B."/>
            <person name="Renner T."/>
            <person name="Rombauts S."/>
            <person name="Rushton P."/>
            <person name="Sanderfoot A."/>
            <person name="Schween G."/>
            <person name="Shiu S.-H."/>
            <person name="Stueber K."/>
            <person name="Theodoulou F.L."/>
            <person name="Tu H."/>
            <person name="Van de Peer Y."/>
            <person name="Verrier P.J."/>
            <person name="Waters E."/>
            <person name="Wood A."/>
            <person name="Yang L."/>
            <person name="Cove D."/>
            <person name="Cuming A."/>
            <person name="Hasebe M."/>
            <person name="Lucas S."/>
            <person name="Mishler D.B."/>
            <person name="Reski R."/>
            <person name="Grigoriev I."/>
            <person name="Quatrano R.S."/>
            <person name="Boore J.L."/>
        </authorList>
    </citation>
    <scope>NUCLEOTIDE SEQUENCE [LARGE SCALE GENOMIC DNA]</scope>
    <source>
        <strain evidence="1 2">cv. Gransden 2004</strain>
    </source>
</reference>
<protein>
    <submittedName>
        <fullName evidence="1">Uncharacterized protein</fullName>
    </submittedName>
</protein>
<dbReference type="AlphaFoldDB" id="A0A7I4EDY7"/>
<dbReference type="Gramene" id="Pp3c8_24080V3.2">
    <property type="protein sequence ID" value="Pp3c8_24080V3.2"/>
    <property type="gene ID" value="Pp3c8_24080"/>
</dbReference>
<dbReference type="RefSeq" id="XP_073392052.1">
    <property type="nucleotide sequence ID" value="XM_073535951.1"/>
</dbReference>
<evidence type="ECO:0000313" key="1">
    <source>
        <dbReference type="EnsemblPlants" id="Pp3c8_24080V3.2"/>
    </source>
</evidence>